<feature type="transmembrane region" description="Helical" evidence="5">
    <location>
        <begin position="190"/>
        <end position="210"/>
    </location>
</feature>
<protein>
    <submittedName>
        <fullName evidence="6">Major facilitator superfamily domain-containing protein</fullName>
    </submittedName>
</protein>
<feature type="transmembrane region" description="Helical" evidence="5">
    <location>
        <begin position="160"/>
        <end position="183"/>
    </location>
</feature>
<keyword evidence="4 5" id="KW-0472">Membrane</keyword>
<evidence type="ECO:0000256" key="2">
    <source>
        <dbReference type="ARBA" id="ARBA00022692"/>
    </source>
</evidence>
<accession>A0A9P8N400</accession>
<feature type="transmembrane region" description="Helical" evidence="5">
    <location>
        <begin position="322"/>
        <end position="343"/>
    </location>
</feature>
<dbReference type="OrthoDB" id="5215911at2759"/>
<dbReference type="InterPro" id="IPR036259">
    <property type="entry name" value="MFS_trans_sf"/>
</dbReference>
<comment type="subcellular location">
    <subcellularLocation>
        <location evidence="1">Membrane</location>
        <topology evidence="1">Multi-pass membrane protein</topology>
    </subcellularLocation>
</comment>
<dbReference type="AlphaFoldDB" id="A0A9P8N400"/>
<organism evidence="6 7">
    <name type="scientific">Hirsutella rhossiliensis</name>
    <dbReference type="NCBI Taxonomy" id="111463"/>
    <lineage>
        <taxon>Eukaryota</taxon>
        <taxon>Fungi</taxon>
        <taxon>Dikarya</taxon>
        <taxon>Ascomycota</taxon>
        <taxon>Pezizomycotina</taxon>
        <taxon>Sordariomycetes</taxon>
        <taxon>Hypocreomycetidae</taxon>
        <taxon>Hypocreales</taxon>
        <taxon>Ophiocordycipitaceae</taxon>
        <taxon>Hirsutella</taxon>
    </lineage>
</organism>
<feature type="transmembrane region" description="Helical" evidence="5">
    <location>
        <begin position="280"/>
        <end position="301"/>
    </location>
</feature>
<evidence type="ECO:0000256" key="4">
    <source>
        <dbReference type="ARBA" id="ARBA00023136"/>
    </source>
</evidence>
<dbReference type="GO" id="GO:0022857">
    <property type="term" value="F:transmembrane transporter activity"/>
    <property type="evidence" value="ECO:0007669"/>
    <property type="project" value="InterPro"/>
</dbReference>
<dbReference type="RefSeq" id="XP_044723685.1">
    <property type="nucleotide sequence ID" value="XM_044860052.1"/>
</dbReference>
<dbReference type="GeneID" id="68350710"/>
<dbReference type="PANTHER" id="PTHR23502">
    <property type="entry name" value="MAJOR FACILITATOR SUPERFAMILY"/>
    <property type="match status" value="1"/>
</dbReference>
<dbReference type="EMBL" id="JAIZPD010000002">
    <property type="protein sequence ID" value="KAH0966172.1"/>
    <property type="molecule type" value="Genomic_DNA"/>
</dbReference>
<dbReference type="SUPFAM" id="SSF103473">
    <property type="entry name" value="MFS general substrate transporter"/>
    <property type="match status" value="1"/>
</dbReference>
<sequence>MAWGVLDDPHTKIPPGTVSLTSTENVRYRKVKKHGNIVLQPQPSDCPNDPLNWSWTWKIGHFLVIALGSSLTNAVTVMVAPGLVPLSEALGVSQDEISVYTIGAVAFWTAIGGFITVSGADTFPSLVIMRTMTGFASAPLLLLAPATISDIFFAHERGTYIAIFGAVLNGGGQLGQVIAGFIIDSMGVPALFKFTAVAYATLLVIAYFVVLESAYFDRENAGPDEIHEFGTYDDWSIEDHKTKVSPDAKEKYSQSIPVLTSVIVTLPPYNLTPAQVGLTYLPLVGVSLVGGPLFGWILDAVARFMATRNKIKSGVFEPEFRLVSLLVCAPLSTAGLVGLGVSIDKGLPLAWALVSLSAAFLGFMWTTQAVLTYVVDCFPIISGQAFTLINLFAAAGIFVASGGLINWYIAAGPAIVFNVLAAIGVAVTALTIPAYIFGKRLRGKIARVKWTRSLIH</sequence>
<feature type="transmembrane region" description="Helical" evidence="5">
    <location>
        <begin position="349"/>
        <end position="375"/>
    </location>
</feature>
<keyword evidence="2 5" id="KW-0812">Transmembrane</keyword>
<feature type="transmembrane region" description="Helical" evidence="5">
    <location>
        <begin position="387"/>
        <end position="409"/>
    </location>
</feature>
<feature type="transmembrane region" description="Helical" evidence="5">
    <location>
        <begin position="415"/>
        <end position="437"/>
    </location>
</feature>
<dbReference type="GO" id="GO:0005886">
    <property type="term" value="C:plasma membrane"/>
    <property type="evidence" value="ECO:0007669"/>
    <property type="project" value="TreeGrafter"/>
</dbReference>
<evidence type="ECO:0000313" key="7">
    <source>
        <dbReference type="Proteomes" id="UP000824596"/>
    </source>
</evidence>
<evidence type="ECO:0000313" key="6">
    <source>
        <dbReference type="EMBL" id="KAH0966172.1"/>
    </source>
</evidence>
<name>A0A9P8N400_9HYPO</name>
<dbReference type="Gene3D" id="1.20.1250.20">
    <property type="entry name" value="MFS general substrate transporter like domains"/>
    <property type="match status" value="1"/>
</dbReference>
<evidence type="ECO:0000256" key="3">
    <source>
        <dbReference type="ARBA" id="ARBA00022989"/>
    </source>
</evidence>
<feature type="transmembrane region" description="Helical" evidence="5">
    <location>
        <begin position="132"/>
        <end position="154"/>
    </location>
</feature>
<keyword evidence="3 5" id="KW-1133">Transmembrane helix</keyword>
<dbReference type="PANTHER" id="PTHR23502:SF20">
    <property type="entry name" value="TRANSPORTER, PUTATIVE (AFU_ORTHOLOGUE AFUA_6G13880)-RELATED"/>
    <property type="match status" value="1"/>
</dbReference>
<gene>
    <name evidence="6" type="ORF">HRG_01581</name>
</gene>
<proteinExistence type="predicted"/>
<dbReference type="Pfam" id="PF07690">
    <property type="entry name" value="MFS_1"/>
    <property type="match status" value="1"/>
</dbReference>
<feature type="transmembrane region" description="Helical" evidence="5">
    <location>
        <begin position="62"/>
        <end position="85"/>
    </location>
</feature>
<evidence type="ECO:0000256" key="5">
    <source>
        <dbReference type="SAM" id="Phobius"/>
    </source>
</evidence>
<keyword evidence="7" id="KW-1185">Reference proteome</keyword>
<reference evidence="6" key="1">
    <citation type="submission" date="2021-09" db="EMBL/GenBank/DDBJ databases">
        <title>A high-quality genome of the endoparasitic fungus Hirsutella rhossiliensis with a comparison of Hirsutella genomes reveals transposable elements contributing to genome size variation.</title>
        <authorList>
            <person name="Lin R."/>
            <person name="Jiao Y."/>
            <person name="Sun X."/>
            <person name="Ling J."/>
            <person name="Xie B."/>
            <person name="Cheng X."/>
        </authorList>
    </citation>
    <scope>NUCLEOTIDE SEQUENCE</scope>
    <source>
        <strain evidence="6">HR02</strain>
    </source>
</reference>
<evidence type="ECO:0000256" key="1">
    <source>
        <dbReference type="ARBA" id="ARBA00004141"/>
    </source>
</evidence>
<feature type="transmembrane region" description="Helical" evidence="5">
    <location>
        <begin position="97"/>
        <end position="120"/>
    </location>
</feature>
<comment type="caution">
    <text evidence="6">The sequence shown here is derived from an EMBL/GenBank/DDBJ whole genome shotgun (WGS) entry which is preliminary data.</text>
</comment>
<dbReference type="InterPro" id="IPR011701">
    <property type="entry name" value="MFS"/>
</dbReference>
<dbReference type="Proteomes" id="UP000824596">
    <property type="component" value="Unassembled WGS sequence"/>
</dbReference>